<proteinExistence type="inferred from homology"/>
<comment type="caution">
    <text evidence="2">The sequence shown here is derived from an EMBL/GenBank/DDBJ whole genome shotgun (WGS) entry which is preliminary data.</text>
</comment>
<keyword evidence="3" id="KW-1185">Reference proteome</keyword>
<gene>
    <name evidence="2" type="ORF">J2Z63_000085</name>
</gene>
<dbReference type="Pfam" id="PF03780">
    <property type="entry name" value="Asp23"/>
    <property type="match status" value="1"/>
</dbReference>
<comment type="similarity">
    <text evidence="1">Belongs to the asp23 family.</text>
</comment>
<dbReference type="EMBL" id="JAUSWP010000001">
    <property type="protein sequence ID" value="MDQ0567464.1"/>
    <property type="molecule type" value="Genomic_DNA"/>
</dbReference>
<dbReference type="RefSeq" id="WP_004429559.1">
    <property type="nucleotide sequence ID" value="NZ_JAUSWP010000001.1"/>
</dbReference>
<dbReference type="InterPro" id="IPR005531">
    <property type="entry name" value="Asp23"/>
</dbReference>
<accession>A0ABU0NET5</accession>
<name>A0ABU0NET5_9MOLU</name>
<evidence type="ECO:0000313" key="2">
    <source>
        <dbReference type="EMBL" id="MDQ0567464.1"/>
    </source>
</evidence>
<reference evidence="2" key="1">
    <citation type="submission" date="2023-07" db="EMBL/GenBank/DDBJ databases">
        <title>Genomic Encyclopedia of Type Strains, Phase IV (KMG-IV): sequencing the most valuable type-strain genomes for metagenomic binning, comparative biology and taxonomic classification.</title>
        <authorList>
            <person name="Goeker M."/>
        </authorList>
    </citation>
    <scope>NUCLEOTIDE SEQUENCE [LARGE SCALE GENOMIC DNA]</scope>
    <source>
        <strain evidence="2">DSM 22019</strain>
    </source>
</reference>
<protein>
    <submittedName>
        <fullName evidence="2">Alkaline shock family protein YloU</fullName>
    </submittedName>
</protein>
<evidence type="ECO:0000313" key="3">
    <source>
        <dbReference type="Proteomes" id="UP001236620"/>
    </source>
</evidence>
<dbReference type="Proteomes" id="UP001236620">
    <property type="component" value="Unassembled WGS sequence"/>
</dbReference>
<evidence type="ECO:0000256" key="1">
    <source>
        <dbReference type="ARBA" id="ARBA00005721"/>
    </source>
</evidence>
<organism evidence="2 3">
    <name type="scientific">Mycoplasma yeatsii</name>
    <dbReference type="NCBI Taxonomy" id="51365"/>
    <lineage>
        <taxon>Bacteria</taxon>
        <taxon>Bacillati</taxon>
        <taxon>Mycoplasmatota</taxon>
        <taxon>Mollicutes</taxon>
        <taxon>Mycoplasmataceae</taxon>
        <taxon>Mycoplasma</taxon>
    </lineage>
</organism>
<sequence>MNNIDPFIIKTIYDSVITIPGVVALANYTSNSSDDLITNDISKAIEIEMKDDIYQFKIHVVLLNGVNILDVMTEIQIRIKYELEKNVKNFVNHTVTVAVDDLML</sequence>